<name>A0A1B1TCQ5_9ARCH</name>
<keyword evidence="1" id="KW-1133">Transmembrane helix</keyword>
<protein>
    <submittedName>
        <fullName evidence="2">Uncharacterized protein</fullName>
    </submittedName>
</protein>
<feature type="transmembrane region" description="Helical" evidence="1">
    <location>
        <begin position="205"/>
        <end position="236"/>
    </location>
</feature>
<feature type="transmembrane region" description="Helical" evidence="1">
    <location>
        <begin position="93"/>
        <end position="116"/>
    </location>
</feature>
<evidence type="ECO:0000313" key="2">
    <source>
        <dbReference type="EMBL" id="ANV80070.1"/>
    </source>
</evidence>
<sequence length="292" mass="32043">MKVIGDGELKGRTLSPIVAVTQIPLLQMQIAFAIGLLGVYIGWRGIIAKMTGFYDMAGAFKYLLFGIVSGMIFAVASDEMILQFAVIESKLNIIYAFIVSLIIGASESALVMFLLGRPKIVSLRASTPYGWTLGLGMGAMITSVLIVRLFDPVLPGSEFSGFDAISIVIALSIAVIACLGNALISTYQGVGILTSTRFKTFYVSTLCRGVLILGLIFVLWQPLIIIFFSTVIFYYWPTAQTKWLPLGMTPAASQAFRRTMRQDEKIRIAANNRVRGERVENTQELLDIDSEE</sequence>
<dbReference type="EMBL" id="KP211870">
    <property type="protein sequence ID" value="ANV80070.1"/>
    <property type="molecule type" value="Genomic_DNA"/>
</dbReference>
<feature type="transmembrane region" description="Helical" evidence="1">
    <location>
        <begin position="162"/>
        <end position="184"/>
    </location>
</feature>
<accession>A0A1B1TCQ5</accession>
<keyword evidence="1" id="KW-0472">Membrane</keyword>
<feature type="transmembrane region" description="Helical" evidence="1">
    <location>
        <begin position="62"/>
        <end position="87"/>
    </location>
</feature>
<keyword evidence="1" id="KW-0812">Transmembrane</keyword>
<proteinExistence type="predicted"/>
<evidence type="ECO:0000256" key="1">
    <source>
        <dbReference type="SAM" id="Phobius"/>
    </source>
</evidence>
<organism evidence="2">
    <name type="scientific">uncultured Poseidoniia archaeon</name>
    <dbReference type="NCBI Taxonomy" id="1697135"/>
    <lineage>
        <taxon>Archaea</taxon>
        <taxon>Methanobacteriati</taxon>
        <taxon>Thermoplasmatota</taxon>
        <taxon>Candidatus Poseidoniia</taxon>
        <taxon>environmental samples</taxon>
    </lineage>
</organism>
<reference evidence="2" key="2">
    <citation type="journal article" date="2015" name="ISME J.">
        <title>A new class of marine Euryarchaeota group II from the Mediterranean deep chlorophyll maximum.</title>
        <authorList>
            <person name="Martin-Cuadrado A.B."/>
            <person name="Garcia-Heredia I."/>
            <person name="Molto A.G."/>
            <person name="Lopez-Ubeda R."/>
            <person name="Kimes N."/>
            <person name="Lopez-Garcia P."/>
            <person name="Moreira D."/>
            <person name="Rodriguez-Valera F."/>
        </authorList>
    </citation>
    <scope>NUCLEOTIDE SEQUENCE</scope>
</reference>
<feature type="transmembrane region" description="Helical" evidence="1">
    <location>
        <begin position="17"/>
        <end position="41"/>
    </location>
</feature>
<feature type="transmembrane region" description="Helical" evidence="1">
    <location>
        <begin position="128"/>
        <end position="150"/>
    </location>
</feature>
<reference evidence="2" key="1">
    <citation type="submission" date="2014-11" db="EMBL/GenBank/DDBJ databases">
        <authorList>
            <person name="Zhu J."/>
            <person name="Qi W."/>
            <person name="Song R."/>
        </authorList>
    </citation>
    <scope>NUCLEOTIDE SEQUENCE</scope>
</reference>
<dbReference type="AlphaFoldDB" id="A0A1B1TCQ5"/>